<reference evidence="3" key="1">
    <citation type="submission" date="2006-01" db="EMBL/GenBank/DDBJ databases">
        <title>Genome of the cyst-dividing bacterium Ramlibacter tataouinensis.</title>
        <authorList>
            <person name="Barakat M."/>
            <person name="Ortet P."/>
            <person name="De Luca G."/>
            <person name="Jourlin-Castelli C."/>
            <person name="Ansaldi M."/>
            <person name="Py B."/>
            <person name="Fichant G."/>
            <person name="Coutinho P."/>
            <person name="Voulhoux R."/>
            <person name="Bastien O."/>
            <person name="Roy S."/>
            <person name="Marechal E."/>
            <person name="Henrissat B."/>
            <person name="Quentin Y."/>
            <person name="Noirot P."/>
            <person name="Filloux A."/>
            <person name="Mejean V."/>
            <person name="DuBow M."/>
            <person name="Barras F."/>
            <person name="Heulin T."/>
        </authorList>
    </citation>
    <scope>NUCLEOTIDE SEQUENCE [LARGE SCALE GENOMIC DNA]</scope>
    <source>
        <strain evidence="3">ATCC BAA-407 / DSM 14655 / LMG 21543 / TTB310</strain>
    </source>
</reference>
<protein>
    <submittedName>
        <fullName evidence="2">Candidate membrane protein</fullName>
    </submittedName>
</protein>
<gene>
    <name evidence="2" type="ordered locus">Rta_06520</name>
</gene>
<feature type="transmembrane region" description="Helical" evidence="1">
    <location>
        <begin position="74"/>
        <end position="93"/>
    </location>
</feature>
<keyword evidence="1" id="KW-0472">Membrane</keyword>
<name>F5XWW9_RAMTT</name>
<feature type="transmembrane region" description="Helical" evidence="1">
    <location>
        <begin position="139"/>
        <end position="155"/>
    </location>
</feature>
<accession>F5XWW9</accession>
<dbReference type="eggNOG" id="ENOG502Z8KP">
    <property type="taxonomic scope" value="Bacteria"/>
</dbReference>
<dbReference type="HOGENOM" id="CLU_069784_0_0_4"/>
<dbReference type="KEGG" id="rta:Rta_06520"/>
<evidence type="ECO:0000256" key="1">
    <source>
        <dbReference type="SAM" id="Phobius"/>
    </source>
</evidence>
<evidence type="ECO:0000313" key="3">
    <source>
        <dbReference type="Proteomes" id="UP000008385"/>
    </source>
</evidence>
<dbReference type="Pfam" id="PF05857">
    <property type="entry name" value="TraX"/>
    <property type="match status" value="1"/>
</dbReference>
<feature type="transmembrane region" description="Helical" evidence="1">
    <location>
        <begin position="99"/>
        <end position="132"/>
    </location>
</feature>
<dbReference type="OrthoDB" id="9781069at2"/>
<keyword evidence="1" id="KW-0812">Transmembrane</keyword>
<feature type="transmembrane region" description="Helical" evidence="1">
    <location>
        <begin position="189"/>
        <end position="206"/>
    </location>
</feature>
<feature type="transmembrane region" description="Helical" evidence="1">
    <location>
        <begin position="18"/>
        <end position="39"/>
    </location>
</feature>
<evidence type="ECO:0000313" key="2">
    <source>
        <dbReference type="EMBL" id="AEG91730.1"/>
    </source>
</evidence>
<sequence>MFVDHFGRHLLGHSQEGWVFAFGRIAFPLFALVLGLNLARAGDRRARAERSTRRLSVWCAISVLPSVLARGEPALVNVLGTLALGAALCWVLESTASTAWRLVACLAIAAFSYPVEFGLAGVFLVPAAYLCATRRQPDAALLAAVLVLLVAWQNASFGGWPAWWGTLAGLAIAWGVRRLPLSLPRWQPLFYVTYPAHLLLIGLLKVT</sequence>
<organism evidence="2 3">
    <name type="scientific">Ramlibacter tataouinensis (strain ATCC BAA-407 / DSM 14655 / LMG 21543 / TTB310)</name>
    <dbReference type="NCBI Taxonomy" id="365046"/>
    <lineage>
        <taxon>Bacteria</taxon>
        <taxon>Pseudomonadati</taxon>
        <taxon>Pseudomonadota</taxon>
        <taxon>Betaproteobacteria</taxon>
        <taxon>Burkholderiales</taxon>
        <taxon>Comamonadaceae</taxon>
        <taxon>Ramlibacter</taxon>
    </lineage>
</organism>
<dbReference type="EMBL" id="CP000245">
    <property type="protein sequence ID" value="AEG91730.1"/>
    <property type="molecule type" value="Genomic_DNA"/>
</dbReference>
<reference evidence="2 3" key="2">
    <citation type="journal article" date="2011" name="PLoS ONE">
        <title>The Cyst-Dividing Bacterium Ramlibacter tataouinensis TTB310 Genome Reveals a Well-Stocked Toolbox for Adaptation to a Desert Environment.</title>
        <authorList>
            <person name="De Luca G."/>
            <person name="Barakat M."/>
            <person name="Ortet P."/>
            <person name="Fochesato S."/>
            <person name="Jourlin-Castelli C."/>
            <person name="Ansaldi M."/>
            <person name="Py B."/>
            <person name="Fichant G."/>
            <person name="Coutinho P.M."/>
            <person name="Voulhoux R."/>
            <person name="Bastien O."/>
            <person name="Marechal E."/>
            <person name="Henrissat B."/>
            <person name="Quentin Y."/>
            <person name="Noirot P."/>
            <person name="Filloux A."/>
            <person name="Mejean V."/>
            <person name="Dubow M.S."/>
            <person name="Barras F."/>
            <person name="Barbe V."/>
            <person name="Weissenbach J."/>
            <person name="Mihalcescu I."/>
            <person name="Vermeglio A."/>
            <person name="Achouak W."/>
            <person name="Heulin T."/>
        </authorList>
    </citation>
    <scope>NUCLEOTIDE SEQUENCE [LARGE SCALE GENOMIC DNA]</scope>
    <source>
        <strain evidence="3">ATCC BAA-407 / DSM 14655 / LMG 21543 / TTB310</strain>
    </source>
</reference>
<keyword evidence="3" id="KW-1185">Reference proteome</keyword>
<dbReference type="Proteomes" id="UP000008385">
    <property type="component" value="Chromosome"/>
</dbReference>
<keyword evidence="1" id="KW-1133">Transmembrane helix</keyword>
<dbReference type="InterPro" id="IPR008875">
    <property type="entry name" value="TraX"/>
</dbReference>
<dbReference type="AlphaFoldDB" id="F5XWW9"/>
<proteinExistence type="predicted"/>